<comment type="caution">
    <text evidence="2">The sequence shown here is derived from an EMBL/GenBank/DDBJ whole genome shotgun (WGS) entry which is preliminary data.</text>
</comment>
<accession>A0AA38MEH6</accession>
<organism evidence="2 3">
    <name type="scientific">Zophobas morio</name>
    <dbReference type="NCBI Taxonomy" id="2755281"/>
    <lineage>
        <taxon>Eukaryota</taxon>
        <taxon>Metazoa</taxon>
        <taxon>Ecdysozoa</taxon>
        <taxon>Arthropoda</taxon>
        <taxon>Hexapoda</taxon>
        <taxon>Insecta</taxon>
        <taxon>Pterygota</taxon>
        <taxon>Neoptera</taxon>
        <taxon>Endopterygota</taxon>
        <taxon>Coleoptera</taxon>
        <taxon>Polyphaga</taxon>
        <taxon>Cucujiformia</taxon>
        <taxon>Tenebrionidae</taxon>
        <taxon>Zophobas</taxon>
    </lineage>
</organism>
<evidence type="ECO:0000313" key="3">
    <source>
        <dbReference type="Proteomes" id="UP001168821"/>
    </source>
</evidence>
<feature type="transmembrane region" description="Helical" evidence="1">
    <location>
        <begin position="12"/>
        <end position="32"/>
    </location>
</feature>
<evidence type="ECO:0000313" key="2">
    <source>
        <dbReference type="EMBL" id="KAJ3654065.1"/>
    </source>
</evidence>
<protein>
    <submittedName>
        <fullName evidence="2">Uncharacterized protein</fullName>
    </submittedName>
</protein>
<dbReference type="AlphaFoldDB" id="A0AA38MEH6"/>
<keyword evidence="1" id="KW-1133">Transmembrane helix</keyword>
<keyword evidence="1" id="KW-0812">Transmembrane</keyword>
<proteinExistence type="predicted"/>
<reference evidence="2" key="1">
    <citation type="journal article" date="2023" name="G3 (Bethesda)">
        <title>Whole genome assemblies of Zophobas morio and Tenebrio molitor.</title>
        <authorList>
            <person name="Kaur S."/>
            <person name="Stinson S.A."/>
            <person name="diCenzo G.C."/>
        </authorList>
    </citation>
    <scope>NUCLEOTIDE SEQUENCE</scope>
    <source>
        <strain evidence="2">QUZm001</strain>
    </source>
</reference>
<name>A0AA38MEH6_9CUCU</name>
<sequence>MTFDDFLFLRQWLTFLFSYVVFLFLLLCYLFLRDMFNKIFEVGVAMFDQFVWNIDEHEIHRRLLHSRILQLKTSKFLSDNDT</sequence>
<keyword evidence="3" id="KW-1185">Reference proteome</keyword>
<gene>
    <name evidence="2" type="ORF">Zmor_013279</name>
</gene>
<keyword evidence="1" id="KW-0472">Membrane</keyword>
<dbReference type="Proteomes" id="UP001168821">
    <property type="component" value="Unassembled WGS sequence"/>
</dbReference>
<dbReference type="EMBL" id="JALNTZ010000004">
    <property type="protein sequence ID" value="KAJ3654065.1"/>
    <property type="molecule type" value="Genomic_DNA"/>
</dbReference>
<evidence type="ECO:0000256" key="1">
    <source>
        <dbReference type="SAM" id="Phobius"/>
    </source>
</evidence>